<organism evidence="1 2">
    <name type="scientific">Albidovulum aquaemixtae</name>
    <dbReference type="NCBI Taxonomy" id="1542388"/>
    <lineage>
        <taxon>Bacteria</taxon>
        <taxon>Pseudomonadati</taxon>
        <taxon>Pseudomonadota</taxon>
        <taxon>Alphaproteobacteria</taxon>
        <taxon>Rhodobacterales</taxon>
        <taxon>Paracoccaceae</taxon>
        <taxon>Albidovulum</taxon>
    </lineage>
</organism>
<evidence type="ECO:0008006" key="3">
    <source>
        <dbReference type="Google" id="ProtNLM"/>
    </source>
</evidence>
<dbReference type="Proteomes" id="UP000244924">
    <property type="component" value="Unassembled WGS sequence"/>
</dbReference>
<sequence>MNVFIENRGKVVPLTGNHKTMRFQCISDVRAYWEALRDGRAAPFRSEVDPRGIERALEYAFVLERIAPQVARFRLAGMHLTDLMGMEVRGMPVTAFFTPEARAEASAALEAVFSGPNTAELSLRAEPGLGRPALEARLLILPLRSDLGDMTRALGCLTAEGPIGRTPRRFDVVSATVRPISAVVPGPARAPRTPMPNGFAESPAEFALAQPPAIRSRGHLRLVKSDS</sequence>
<gene>
    <name evidence="1" type="ORF">DEA8626_01380</name>
</gene>
<dbReference type="RefSeq" id="WP_108852251.1">
    <property type="nucleotide sequence ID" value="NZ_OMOQ01000001.1"/>
</dbReference>
<keyword evidence="2" id="KW-1185">Reference proteome</keyword>
<dbReference type="OrthoDB" id="8478628at2"/>
<accession>A0A2R8B5P9</accession>
<dbReference type="InterPro" id="IPR009922">
    <property type="entry name" value="DUF1457"/>
</dbReference>
<proteinExistence type="predicted"/>
<name>A0A2R8B5P9_9RHOB</name>
<protein>
    <recommendedName>
        <fullName evidence="3">PAS domain-containing protein</fullName>
    </recommendedName>
</protein>
<evidence type="ECO:0000313" key="2">
    <source>
        <dbReference type="Proteomes" id="UP000244924"/>
    </source>
</evidence>
<reference evidence="1 2" key="1">
    <citation type="submission" date="2018-03" db="EMBL/GenBank/DDBJ databases">
        <authorList>
            <person name="Keele B.F."/>
        </authorList>
    </citation>
    <scope>NUCLEOTIDE SEQUENCE [LARGE SCALE GENOMIC DNA]</scope>
    <source>
        <strain evidence="1 2">CECT 8626</strain>
    </source>
</reference>
<dbReference type="Pfam" id="PF07310">
    <property type="entry name" value="PAS_5"/>
    <property type="match status" value="1"/>
</dbReference>
<evidence type="ECO:0000313" key="1">
    <source>
        <dbReference type="EMBL" id="SPH17853.1"/>
    </source>
</evidence>
<dbReference type="AlphaFoldDB" id="A0A2R8B5P9"/>
<dbReference type="EMBL" id="OMOQ01000001">
    <property type="protein sequence ID" value="SPH17853.1"/>
    <property type="molecule type" value="Genomic_DNA"/>
</dbReference>